<name>A0ABW3Y9M1_9ACTN</name>
<gene>
    <name evidence="4" type="ORF">ACFQ4H_08635</name>
</gene>
<protein>
    <submittedName>
        <fullName evidence="4">Helix-turn-helix domain-containing protein</fullName>
    </submittedName>
</protein>
<evidence type="ECO:0000313" key="4">
    <source>
        <dbReference type="EMBL" id="MFD1321153.1"/>
    </source>
</evidence>
<dbReference type="EMBL" id="JBHTMP010000010">
    <property type="protein sequence ID" value="MFD1321153.1"/>
    <property type="molecule type" value="Genomic_DNA"/>
</dbReference>
<keyword evidence="2" id="KW-0812">Transmembrane</keyword>
<feature type="region of interest" description="Disordered" evidence="1">
    <location>
        <begin position="135"/>
        <end position="154"/>
    </location>
</feature>
<comment type="caution">
    <text evidence="4">The sequence shown here is derived from an EMBL/GenBank/DDBJ whole genome shotgun (WGS) entry which is preliminary data.</text>
</comment>
<evidence type="ECO:0000256" key="2">
    <source>
        <dbReference type="SAM" id="Phobius"/>
    </source>
</evidence>
<dbReference type="SMART" id="SM00530">
    <property type="entry name" value="HTH_XRE"/>
    <property type="match status" value="1"/>
</dbReference>
<feature type="transmembrane region" description="Helical" evidence="2">
    <location>
        <begin position="186"/>
        <end position="207"/>
    </location>
</feature>
<evidence type="ECO:0000313" key="5">
    <source>
        <dbReference type="Proteomes" id="UP001597260"/>
    </source>
</evidence>
<proteinExistence type="predicted"/>
<feature type="domain" description="HTH cro/C1-type" evidence="3">
    <location>
        <begin position="31"/>
        <end position="87"/>
    </location>
</feature>
<evidence type="ECO:0000256" key="1">
    <source>
        <dbReference type="SAM" id="MobiDB-lite"/>
    </source>
</evidence>
<dbReference type="RefSeq" id="WP_377569049.1">
    <property type="nucleotide sequence ID" value="NZ_JBHTMP010000010.1"/>
</dbReference>
<evidence type="ECO:0000259" key="3">
    <source>
        <dbReference type="SMART" id="SM00530"/>
    </source>
</evidence>
<accession>A0ABW3Y9M1</accession>
<reference evidence="5" key="1">
    <citation type="journal article" date="2019" name="Int. J. Syst. Evol. Microbiol.">
        <title>The Global Catalogue of Microorganisms (GCM) 10K type strain sequencing project: providing services to taxonomists for standard genome sequencing and annotation.</title>
        <authorList>
            <consortium name="The Broad Institute Genomics Platform"/>
            <consortium name="The Broad Institute Genome Sequencing Center for Infectious Disease"/>
            <person name="Wu L."/>
            <person name="Ma J."/>
        </authorList>
    </citation>
    <scope>NUCLEOTIDE SEQUENCE [LARGE SCALE GENOMIC DNA]</scope>
    <source>
        <strain evidence="5">JCM 31037</strain>
    </source>
</reference>
<dbReference type="InterPro" id="IPR001387">
    <property type="entry name" value="Cro/C1-type_HTH"/>
</dbReference>
<dbReference type="CDD" id="cd00093">
    <property type="entry name" value="HTH_XRE"/>
    <property type="match status" value="1"/>
</dbReference>
<keyword evidence="2" id="KW-0472">Membrane</keyword>
<keyword evidence="5" id="KW-1185">Reference proteome</keyword>
<organism evidence="4 5">
    <name type="scientific">Micromonospora sonneratiae</name>
    <dbReference type="NCBI Taxonomy" id="1184706"/>
    <lineage>
        <taxon>Bacteria</taxon>
        <taxon>Bacillati</taxon>
        <taxon>Actinomycetota</taxon>
        <taxon>Actinomycetes</taxon>
        <taxon>Micromonosporales</taxon>
        <taxon>Micromonosporaceae</taxon>
        <taxon>Micromonospora</taxon>
    </lineage>
</organism>
<sequence length="365" mass="38434">MRTTERGWFAMGRPERRIDPQAGPVQAFAAELRALRESAGMPKYATLAHRTGKSKTVLTEAAGGRRLPTWETVAAYVEGCEGDPLHWRQRWENVSRLVAPDLVEAEQPDTAADLAEAEQPDTAADLAEADQPNRAADLAEADQPNRAADLAEADQPNRAADLAGGAATVTGTATTTSSANPGRRPFWLLAGGLAGLLAIVLGAAAVADGPGPEPQPEADTGLVVADEADPKDSGCAAFPDVLSLDHVEMVHDQRPIGALELRYSPRCGAAWPRFTPYGNSPVPAETVVHVDVVRPADGRRANFAMPYAGTSVFGNVLRSTESCVLAEARVVRAQAAEPQVVASARTACYRGRTRESDSGSASTGP</sequence>
<dbReference type="Proteomes" id="UP001597260">
    <property type="component" value="Unassembled WGS sequence"/>
</dbReference>
<keyword evidence="2" id="KW-1133">Transmembrane helix</keyword>
<dbReference type="Pfam" id="PF13560">
    <property type="entry name" value="HTH_31"/>
    <property type="match status" value="1"/>
</dbReference>